<organism evidence="9 10">
    <name type="scientific">Brachybacterium muris UCD-AY4</name>
    <dbReference type="NCBI Taxonomy" id="1249481"/>
    <lineage>
        <taxon>Bacteria</taxon>
        <taxon>Bacillati</taxon>
        <taxon>Actinomycetota</taxon>
        <taxon>Actinomycetes</taxon>
        <taxon>Micrococcales</taxon>
        <taxon>Dermabacteraceae</taxon>
        <taxon>Brachybacterium</taxon>
    </lineage>
</organism>
<dbReference type="PANTHER" id="PTHR30620:SF16">
    <property type="entry name" value="LYSOSOMAL BETA GLUCOSIDASE"/>
    <property type="match status" value="1"/>
</dbReference>
<accession>A0A022KWV4</accession>
<evidence type="ECO:0000313" key="9">
    <source>
        <dbReference type="EMBL" id="EYT48721.1"/>
    </source>
</evidence>
<proteinExistence type="inferred from homology"/>
<dbReference type="InterPro" id="IPR001764">
    <property type="entry name" value="Glyco_hydro_3_N"/>
</dbReference>
<dbReference type="Gene3D" id="3.20.20.300">
    <property type="entry name" value="Glycoside hydrolase, family 3, N-terminal domain"/>
    <property type="match status" value="1"/>
</dbReference>
<keyword evidence="10" id="KW-1185">Reference proteome</keyword>
<dbReference type="InterPro" id="IPR036962">
    <property type="entry name" value="Glyco_hydro_3_N_sf"/>
</dbReference>
<dbReference type="PANTHER" id="PTHR30620">
    <property type="entry name" value="PERIPLASMIC BETA-GLUCOSIDASE-RELATED"/>
    <property type="match status" value="1"/>
</dbReference>
<sequence length="651" mass="69928">MQVSDPTGGNTTAVATSQDGFTFRDLNGNGALDPYEDPRLSPEERTEDLLGRLSLEEKVGLMFHTVIEVGPEGALLDGPGQIAKSATAEVVIGRSMNHFNVHGLPDARTAAAWHNRLQRLAESTPHGIPVTVSTDPRHAAAQNAGASWATSFFSQWPEPLGLGAIGEVELVRRFADTVRREYTGVGIRAALHPTADLATEPRWARQRECFGQDPELVGQLTKAYLDGLAGRATDPSCGPDVGNGPVIATATDATGSTQRTVPWVQATTKHFPGAGPQADGEDAHFPYGRDQVYPGGRFEDHLEPFRRAIAAGTPAIMPYYGRPVGLVVDGEEIEAVGFGYNRQVITGLLRLELGFDGVIITDWELVNDNHVGDQVLPARAWGVEHLDPTGRMAKILEAGADQFGGEECTDLLLGLVRTGVIPEERIDASARRLLLVKFRLGLFDDPYVDEDAAERVGTREDVAAGHEAQSRSVVVLCNEGGILPLITAGTERAIYLEGVDPAEGARLGRVVQDPAEADLALVRLGAPFEPRSDLFLEAWFHQGSLEFPPGLPVRLARLRTHCPVVLDVDLDRAAVLTPLIEVTDVLTATFGVSDGAWIDAITGVVPPCGRLPIELPRSMDAVRASFEDVPGGTEDPLFPVGHGLRIINAEH</sequence>
<gene>
    <name evidence="9" type="ORF">D641_0110985</name>
</gene>
<evidence type="ECO:0000256" key="6">
    <source>
        <dbReference type="ARBA" id="ARBA00023295"/>
    </source>
</evidence>
<evidence type="ECO:0000256" key="4">
    <source>
        <dbReference type="ARBA" id="ARBA00022729"/>
    </source>
</evidence>
<evidence type="ECO:0000256" key="7">
    <source>
        <dbReference type="SAM" id="MobiDB-lite"/>
    </source>
</evidence>
<dbReference type="Gene3D" id="3.40.50.1700">
    <property type="entry name" value="Glycoside hydrolase family 3 C-terminal domain"/>
    <property type="match status" value="1"/>
</dbReference>
<dbReference type="SUPFAM" id="SSF51445">
    <property type="entry name" value="(Trans)glycosidases"/>
    <property type="match status" value="1"/>
</dbReference>
<protein>
    <recommendedName>
        <fullName evidence="3">beta-glucosidase</fullName>
        <ecNumber evidence="3">3.2.1.21</ecNumber>
    </recommendedName>
</protein>
<dbReference type="EC" id="3.2.1.21" evidence="3"/>
<dbReference type="Proteomes" id="UP000019754">
    <property type="component" value="Unassembled WGS sequence"/>
</dbReference>
<evidence type="ECO:0000256" key="1">
    <source>
        <dbReference type="ARBA" id="ARBA00000448"/>
    </source>
</evidence>
<evidence type="ECO:0000256" key="2">
    <source>
        <dbReference type="ARBA" id="ARBA00005336"/>
    </source>
</evidence>
<feature type="region of interest" description="Disordered" evidence="7">
    <location>
        <begin position="1"/>
        <end position="20"/>
    </location>
</feature>
<dbReference type="RefSeq" id="WP_017824829.1">
    <property type="nucleotide sequence ID" value="NZ_KB403092.1"/>
</dbReference>
<dbReference type="InterPro" id="IPR051915">
    <property type="entry name" value="Cellulose_Degrad_GH3"/>
</dbReference>
<dbReference type="Pfam" id="PF00933">
    <property type="entry name" value="Glyco_hydro_3"/>
    <property type="match status" value="1"/>
</dbReference>
<evidence type="ECO:0000259" key="8">
    <source>
        <dbReference type="Pfam" id="PF00933"/>
    </source>
</evidence>
<comment type="similarity">
    <text evidence="2">Belongs to the glycosyl hydrolase 3 family.</text>
</comment>
<dbReference type="SUPFAM" id="SSF52279">
    <property type="entry name" value="Beta-D-glucan exohydrolase, C-terminal domain"/>
    <property type="match status" value="1"/>
</dbReference>
<keyword evidence="5" id="KW-0378">Hydrolase</keyword>
<feature type="domain" description="Glycoside hydrolase family 3 N-terminal" evidence="8">
    <location>
        <begin position="104"/>
        <end position="434"/>
    </location>
</feature>
<comment type="catalytic activity">
    <reaction evidence="1">
        <text>Hydrolysis of terminal, non-reducing beta-D-glucosyl residues with release of beta-D-glucose.</text>
        <dbReference type="EC" id="3.2.1.21"/>
    </reaction>
</comment>
<reference evidence="9 10" key="1">
    <citation type="journal article" date="2013" name="Genome Announc.">
        <title>Draft genome sequence of an Actinobacterium, Brachybacterium muris strain UCD-AY4.</title>
        <authorList>
            <person name="Lo J.R."/>
            <person name="Lang J.M."/>
            <person name="Darling A.E."/>
            <person name="Eisen J.A."/>
            <person name="Coil D.A."/>
        </authorList>
    </citation>
    <scope>NUCLEOTIDE SEQUENCE [LARGE SCALE GENOMIC DNA]</scope>
    <source>
        <strain evidence="9 10">UCD-AY4</strain>
    </source>
</reference>
<dbReference type="GO" id="GO:0009251">
    <property type="term" value="P:glucan catabolic process"/>
    <property type="evidence" value="ECO:0007669"/>
    <property type="project" value="TreeGrafter"/>
</dbReference>
<dbReference type="HOGENOM" id="CLU_004542_8_2_11"/>
<dbReference type="STRING" id="1249481.D641_0110985"/>
<dbReference type="GO" id="GO:0008422">
    <property type="term" value="F:beta-glucosidase activity"/>
    <property type="evidence" value="ECO:0007669"/>
    <property type="project" value="UniProtKB-EC"/>
</dbReference>
<evidence type="ECO:0000313" key="10">
    <source>
        <dbReference type="Proteomes" id="UP000019754"/>
    </source>
</evidence>
<keyword evidence="4" id="KW-0732">Signal</keyword>
<comment type="caution">
    <text evidence="9">The sequence shown here is derived from an EMBL/GenBank/DDBJ whole genome shotgun (WGS) entry which is preliminary data.</text>
</comment>
<dbReference type="InterPro" id="IPR017853">
    <property type="entry name" value="GH"/>
</dbReference>
<dbReference type="InterPro" id="IPR036881">
    <property type="entry name" value="Glyco_hydro_3_C_sf"/>
</dbReference>
<name>A0A022KWV4_9MICO</name>
<dbReference type="EMBL" id="AORC01000013">
    <property type="protein sequence ID" value="EYT48721.1"/>
    <property type="molecule type" value="Genomic_DNA"/>
</dbReference>
<keyword evidence="6" id="KW-0326">Glycosidase</keyword>
<evidence type="ECO:0000256" key="3">
    <source>
        <dbReference type="ARBA" id="ARBA00012744"/>
    </source>
</evidence>
<dbReference type="AlphaFoldDB" id="A0A022KWV4"/>
<evidence type="ECO:0000256" key="5">
    <source>
        <dbReference type="ARBA" id="ARBA00022801"/>
    </source>
</evidence>